<dbReference type="EMBL" id="JAQNDK010000001">
    <property type="protein sequence ID" value="MDC0678634.1"/>
    <property type="molecule type" value="Genomic_DNA"/>
</dbReference>
<evidence type="ECO:0000313" key="1">
    <source>
        <dbReference type="EMBL" id="MDC0678634.1"/>
    </source>
</evidence>
<accession>A0ABT5BWU6</accession>
<comment type="caution">
    <text evidence="1">The sequence shown here is derived from an EMBL/GenBank/DDBJ whole genome shotgun (WGS) entry which is preliminary data.</text>
</comment>
<sequence>MSVFVDFCGDEGVLLSALTEILGCSLVKEETDVGILYRGRLLDIEVVLIGDHGLGDDCGINFSEYMYQLKLVAFESGMRLSSYDRMYESVVVFVAERLCERLRFRTQVVVNLQKIIATFDPGAGADRSQ</sequence>
<keyword evidence="2" id="KW-1185">Reference proteome</keyword>
<proteinExistence type="predicted"/>
<evidence type="ECO:0000313" key="2">
    <source>
        <dbReference type="Proteomes" id="UP001217485"/>
    </source>
</evidence>
<gene>
    <name evidence="1" type="ORF">POL72_12895</name>
</gene>
<dbReference type="Proteomes" id="UP001217485">
    <property type="component" value="Unassembled WGS sequence"/>
</dbReference>
<protein>
    <recommendedName>
        <fullName evidence="3">TIR domain-containing protein</fullName>
    </recommendedName>
</protein>
<name>A0ABT5BWU6_9BACT</name>
<organism evidence="1 2">
    <name type="scientific">Sorangium atrum</name>
    <dbReference type="NCBI Taxonomy" id="2995308"/>
    <lineage>
        <taxon>Bacteria</taxon>
        <taxon>Pseudomonadati</taxon>
        <taxon>Myxococcota</taxon>
        <taxon>Polyangia</taxon>
        <taxon>Polyangiales</taxon>
        <taxon>Polyangiaceae</taxon>
        <taxon>Sorangium</taxon>
    </lineage>
</organism>
<reference evidence="1 2" key="1">
    <citation type="submission" date="2023-01" db="EMBL/GenBank/DDBJ databases">
        <title>Minimal conservation of predation-associated metabolite biosynthetic gene clusters underscores biosynthetic potential of Myxococcota including descriptions for ten novel species: Archangium lansinium sp. nov., Myxococcus landrumus sp. nov., Nannocystis bai.</title>
        <authorList>
            <person name="Ahearne A."/>
            <person name="Stevens C."/>
            <person name="Dowd S."/>
        </authorList>
    </citation>
    <scope>NUCLEOTIDE SEQUENCE [LARGE SCALE GENOMIC DNA]</scope>
    <source>
        <strain evidence="1 2">WIWO2</strain>
    </source>
</reference>
<dbReference type="RefSeq" id="WP_272095471.1">
    <property type="nucleotide sequence ID" value="NZ_JAQNDK010000001.1"/>
</dbReference>
<evidence type="ECO:0008006" key="3">
    <source>
        <dbReference type="Google" id="ProtNLM"/>
    </source>
</evidence>